<evidence type="ECO:0000256" key="2">
    <source>
        <dbReference type="SAM" id="MobiDB-lite"/>
    </source>
</evidence>
<feature type="region of interest" description="Disordered" evidence="2">
    <location>
        <begin position="44"/>
        <end position="71"/>
    </location>
</feature>
<dbReference type="Pfam" id="PF00100">
    <property type="entry name" value="Zona_pellucida"/>
    <property type="match status" value="1"/>
</dbReference>
<evidence type="ECO:0000313" key="4">
    <source>
        <dbReference type="EMBL" id="ADG29130.1"/>
    </source>
</evidence>
<evidence type="ECO:0000256" key="1">
    <source>
        <dbReference type="ARBA" id="ARBA00023157"/>
    </source>
</evidence>
<evidence type="ECO:0000259" key="3">
    <source>
        <dbReference type="PROSITE" id="PS51034"/>
    </source>
</evidence>
<dbReference type="InterPro" id="IPR001507">
    <property type="entry name" value="ZP_dom"/>
</dbReference>
<feature type="non-terminal residue" evidence="4">
    <location>
        <position position="1"/>
    </location>
</feature>
<dbReference type="InterPro" id="IPR042235">
    <property type="entry name" value="ZP-C_dom"/>
</dbReference>
<keyword evidence="1" id="KW-1015">Disulfide bond</keyword>
<name>D6PVN5_EPICO</name>
<dbReference type="InterPro" id="IPR055355">
    <property type="entry name" value="ZP-C"/>
</dbReference>
<organism evidence="4">
    <name type="scientific">Epinephelus coioides</name>
    <name type="common">Orange-spotted grouper</name>
    <name type="synonym">Epinephelus nebulosus</name>
    <dbReference type="NCBI Taxonomy" id="94232"/>
    <lineage>
        <taxon>Eukaryota</taxon>
        <taxon>Metazoa</taxon>
        <taxon>Chordata</taxon>
        <taxon>Craniata</taxon>
        <taxon>Vertebrata</taxon>
        <taxon>Euteleostomi</taxon>
        <taxon>Actinopterygii</taxon>
        <taxon>Neopterygii</taxon>
        <taxon>Teleostei</taxon>
        <taxon>Neoteleostei</taxon>
        <taxon>Acanthomorphata</taxon>
        <taxon>Eupercaria</taxon>
        <taxon>Perciformes</taxon>
        <taxon>Serranoidei</taxon>
        <taxon>Serranidae</taxon>
        <taxon>Epinephelinae</taxon>
        <taxon>Epinephelini</taxon>
        <taxon>Epinephelus</taxon>
    </lineage>
</organism>
<dbReference type="PROSITE" id="PS51034">
    <property type="entry name" value="ZP_2"/>
    <property type="match status" value="1"/>
</dbReference>
<dbReference type="Gene3D" id="2.60.40.4100">
    <property type="entry name" value="Zona pellucida, ZP-C domain"/>
    <property type="match status" value="1"/>
</dbReference>
<dbReference type="AlphaFoldDB" id="D6PVN5"/>
<proteinExistence type="evidence at transcript level"/>
<dbReference type="EMBL" id="GU982532">
    <property type="protein sequence ID" value="ADG29130.1"/>
    <property type="molecule type" value="mRNA"/>
</dbReference>
<accession>D6PVN5</accession>
<reference evidence="4" key="1">
    <citation type="submission" date="2010-03" db="EMBL/GenBank/DDBJ databases">
        <title>Differential gene expression of nodavirus infected-orange spotted grouper (Epinephelus coioides).</title>
        <authorList>
            <person name="Wu M.S."/>
            <person name="Chang C.Y."/>
        </authorList>
    </citation>
    <scope>NUCLEOTIDE SEQUENCE</scope>
</reference>
<protein>
    <submittedName>
        <fullName evidence="4">Sperm plasma glycoprotein 120-like protein</fullName>
    </submittedName>
</protein>
<feature type="domain" description="ZP" evidence="3">
    <location>
        <begin position="1"/>
        <end position="50"/>
    </location>
</feature>
<sequence>GTRQTSNSFSFNLFQFTGKSGKINLNCEVELCLPEAEQCAPSCNNGGKRRRRSFRSKYDRNSARISMSWNN</sequence>